<dbReference type="Pfam" id="PF00561">
    <property type="entry name" value="Abhydrolase_1"/>
    <property type="match status" value="1"/>
</dbReference>
<dbReference type="InterPro" id="IPR050471">
    <property type="entry name" value="AB_hydrolase"/>
</dbReference>
<keyword evidence="3" id="KW-1185">Reference proteome</keyword>
<dbReference type="PANTHER" id="PTHR43433">
    <property type="entry name" value="HYDROLASE, ALPHA/BETA FOLD FAMILY PROTEIN"/>
    <property type="match status" value="1"/>
</dbReference>
<dbReference type="AlphaFoldDB" id="A0AAE0HV53"/>
<feature type="domain" description="AB hydrolase-1" evidence="1">
    <location>
        <begin position="59"/>
        <end position="345"/>
    </location>
</feature>
<gene>
    <name evidence="2" type="ORF">B0H66DRAFT_387076</name>
</gene>
<evidence type="ECO:0000313" key="2">
    <source>
        <dbReference type="EMBL" id="KAK3313139.1"/>
    </source>
</evidence>
<sequence length="392" mass="44063">MAPPPVLPPVASVLQHPAYPTAVWNLVPDRKGLAPVAEGRGGPFNISWEIHGEGPIKMILIMGLAGFKTAWQRQTLYFGHQNRQQYQVLVCDNRGMGDSDRPLMRYSSSEMARDLIDVMAHVGWLPSSDQPAAVAEETLRPPKIVRTIHVVGISLGGMIAQEMACLIAEHISSLTLCCTAAAIENTTTYAENMANRISMLVPKSVDRSVGDTARQIFNHEWLMQPDDVDLPDPATIPKCLAPSSSDTYLKFNTNAERFIAQEMHKRRDKERFTLKGFLLQLIAAGWHHKTPQQLADMADRIGRHRICVMHGTEDKMITVPHGRKLIEYLQPGLGIIEEGMGHAPLAERWEWFNRLLAGRIYEGERLDLRGPNFYKQRMADDERARELSTEDD</sequence>
<dbReference type="InterPro" id="IPR029058">
    <property type="entry name" value="AB_hydrolase_fold"/>
</dbReference>
<reference evidence="2" key="1">
    <citation type="journal article" date="2023" name="Mol. Phylogenet. Evol.">
        <title>Genome-scale phylogeny and comparative genomics of the fungal order Sordariales.</title>
        <authorList>
            <person name="Hensen N."/>
            <person name="Bonometti L."/>
            <person name="Westerberg I."/>
            <person name="Brannstrom I.O."/>
            <person name="Guillou S."/>
            <person name="Cros-Aarteil S."/>
            <person name="Calhoun S."/>
            <person name="Haridas S."/>
            <person name="Kuo A."/>
            <person name="Mondo S."/>
            <person name="Pangilinan J."/>
            <person name="Riley R."/>
            <person name="LaButti K."/>
            <person name="Andreopoulos B."/>
            <person name="Lipzen A."/>
            <person name="Chen C."/>
            <person name="Yan M."/>
            <person name="Daum C."/>
            <person name="Ng V."/>
            <person name="Clum A."/>
            <person name="Steindorff A."/>
            <person name="Ohm R.A."/>
            <person name="Martin F."/>
            <person name="Silar P."/>
            <person name="Natvig D.O."/>
            <person name="Lalanne C."/>
            <person name="Gautier V."/>
            <person name="Ament-Velasquez S.L."/>
            <person name="Kruys A."/>
            <person name="Hutchinson M.I."/>
            <person name="Powell A.J."/>
            <person name="Barry K."/>
            <person name="Miller A.N."/>
            <person name="Grigoriev I.V."/>
            <person name="Debuchy R."/>
            <person name="Gladieux P."/>
            <person name="Hiltunen Thoren M."/>
            <person name="Johannesson H."/>
        </authorList>
    </citation>
    <scope>NUCLEOTIDE SEQUENCE</scope>
    <source>
        <strain evidence="2">CBS 118394</strain>
    </source>
</reference>
<dbReference type="SUPFAM" id="SSF53474">
    <property type="entry name" value="alpha/beta-Hydrolases"/>
    <property type="match status" value="1"/>
</dbReference>
<organism evidence="2 3">
    <name type="scientific">Apodospora peruviana</name>
    <dbReference type="NCBI Taxonomy" id="516989"/>
    <lineage>
        <taxon>Eukaryota</taxon>
        <taxon>Fungi</taxon>
        <taxon>Dikarya</taxon>
        <taxon>Ascomycota</taxon>
        <taxon>Pezizomycotina</taxon>
        <taxon>Sordariomycetes</taxon>
        <taxon>Sordariomycetidae</taxon>
        <taxon>Sordariales</taxon>
        <taxon>Lasiosphaeriaceae</taxon>
        <taxon>Apodospora</taxon>
    </lineage>
</organism>
<dbReference type="EMBL" id="JAUEDM010000008">
    <property type="protein sequence ID" value="KAK3313139.1"/>
    <property type="molecule type" value="Genomic_DNA"/>
</dbReference>
<keyword evidence="2" id="KW-0378">Hydrolase</keyword>
<protein>
    <submittedName>
        <fullName evidence="2">Alpha/Beta hydrolase protein</fullName>
    </submittedName>
</protein>
<dbReference type="InterPro" id="IPR000073">
    <property type="entry name" value="AB_hydrolase_1"/>
</dbReference>
<evidence type="ECO:0000313" key="3">
    <source>
        <dbReference type="Proteomes" id="UP001283341"/>
    </source>
</evidence>
<name>A0AAE0HV53_9PEZI</name>
<accession>A0AAE0HV53</accession>
<evidence type="ECO:0000259" key="1">
    <source>
        <dbReference type="Pfam" id="PF00561"/>
    </source>
</evidence>
<dbReference type="GO" id="GO:0016787">
    <property type="term" value="F:hydrolase activity"/>
    <property type="evidence" value="ECO:0007669"/>
    <property type="project" value="UniProtKB-KW"/>
</dbReference>
<dbReference type="Proteomes" id="UP001283341">
    <property type="component" value="Unassembled WGS sequence"/>
</dbReference>
<proteinExistence type="predicted"/>
<reference evidence="2" key="2">
    <citation type="submission" date="2023-06" db="EMBL/GenBank/DDBJ databases">
        <authorList>
            <consortium name="Lawrence Berkeley National Laboratory"/>
            <person name="Haridas S."/>
            <person name="Hensen N."/>
            <person name="Bonometti L."/>
            <person name="Westerberg I."/>
            <person name="Brannstrom I.O."/>
            <person name="Guillou S."/>
            <person name="Cros-Aarteil S."/>
            <person name="Calhoun S."/>
            <person name="Kuo A."/>
            <person name="Mondo S."/>
            <person name="Pangilinan J."/>
            <person name="Riley R."/>
            <person name="Labutti K."/>
            <person name="Andreopoulos B."/>
            <person name="Lipzen A."/>
            <person name="Chen C."/>
            <person name="Yanf M."/>
            <person name="Daum C."/>
            <person name="Ng V."/>
            <person name="Clum A."/>
            <person name="Steindorff A."/>
            <person name="Ohm R."/>
            <person name="Martin F."/>
            <person name="Silar P."/>
            <person name="Natvig D."/>
            <person name="Lalanne C."/>
            <person name="Gautier V."/>
            <person name="Ament-Velasquez S.L."/>
            <person name="Kruys A."/>
            <person name="Hutchinson M.I."/>
            <person name="Powell A.J."/>
            <person name="Barry K."/>
            <person name="Miller A.N."/>
            <person name="Grigoriev I.V."/>
            <person name="Debuchy R."/>
            <person name="Gladieux P."/>
            <person name="Thoren M.H."/>
            <person name="Johannesson H."/>
        </authorList>
    </citation>
    <scope>NUCLEOTIDE SEQUENCE</scope>
    <source>
        <strain evidence="2">CBS 118394</strain>
    </source>
</reference>
<dbReference type="Gene3D" id="3.40.50.1820">
    <property type="entry name" value="alpha/beta hydrolase"/>
    <property type="match status" value="1"/>
</dbReference>
<comment type="caution">
    <text evidence="2">The sequence shown here is derived from an EMBL/GenBank/DDBJ whole genome shotgun (WGS) entry which is preliminary data.</text>
</comment>
<dbReference type="PANTHER" id="PTHR43433:SF5">
    <property type="entry name" value="AB HYDROLASE-1 DOMAIN-CONTAINING PROTEIN"/>
    <property type="match status" value="1"/>
</dbReference>